<evidence type="ECO:0000313" key="2">
    <source>
        <dbReference type="Proteomes" id="UP000887565"/>
    </source>
</evidence>
<dbReference type="WBParaSite" id="nRc.2.0.1.t00156-RA">
    <property type="protein sequence ID" value="nRc.2.0.1.t00156-RA"/>
    <property type="gene ID" value="nRc.2.0.1.g00156"/>
</dbReference>
<evidence type="ECO:0000313" key="3">
    <source>
        <dbReference type="WBParaSite" id="nRc.2.0.1.t00156-RA"/>
    </source>
</evidence>
<dbReference type="AlphaFoldDB" id="A0A915HDL6"/>
<sequence length="93" mass="10541">MPNGFHNVTSTTHPKLLTAPKVPKKKRKKQKDEWNKSPDVSDDEDLALQPRSVFDNPKRLQAAVTLATKSNLTDWIIELLNFPVSLMYKLAIA</sequence>
<protein>
    <submittedName>
        <fullName evidence="3">Uncharacterized protein</fullName>
    </submittedName>
</protein>
<reference evidence="3" key="1">
    <citation type="submission" date="2022-11" db="UniProtKB">
        <authorList>
            <consortium name="WormBaseParasite"/>
        </authorList>
    </citation>
    <scope>IDENTIFICATION</scope>
</reference>
<organism evidence="2 3">
    <name type="scientific">Romanomermis culicivorax</name>
    <name type="common">Nematode worm</name>
    <dbReference type="NCBI Taxonomy" id="13658"/>
    <lineage>
        <taxon>Eukaryota</taxon>
        <taxon>Metazoa</taxon>
        <taxon>Ecdysozoa</taxon>
        <taxon>Nematoda</taxon>
        <taxon>Enoplea</taxon>
        <taxon>Dorylaimia</taxon>
        <taxon>Mermithida</taxon>
        <taxon>Mermithoidea</taxon>
        <taxon>Mermithidae</taxon>
        <taxon>Romanomermis</taxon>
    </lineage>
</organism>
<keyword evidence="2" id="KW-1185">Reference proteome</keyword>
<dbReference type="Proteomes" id="UP000887565">
    <property type="component" value="Unplaced"/>
</dbReference>
<name>A0A915HDL6_ROMCU</name>
<proteinExistence type="predicted"/>
<feature type="region of interest" description="Disordered" evidence="1">
    <location>
        <begin position="1"/>
        <end position="51"/>
    </location>
</feature>
<accession>A0A915HDL6</accession>
<evidence type="ECO:0000256" key="1">
    <source>
        <dbReference type="SAM" id="MobiDB-lite"/>
    </source>
</evidence>
<feature type="compositionally biased region" description="Polar residues" evidence="1">
    <location>
        <begin position="1"/>
        <end position="13"/>
    </location>
</feature>